<gene>
    <name evidence="1" type="ORF">GMARGA_LOCUS39172</name>
</gene>
<accession>A0ABN7X574</accession>
<organism evidence="1 2">
    <name type="scientific">Gigaspora margarita</name>
    <dbReference type="NCBI Taxonomy" id="4874"/>
    <lineage>
        <taxon>Eukaryota</taxon>
        <taxon>Fungi</taxon>
        <taxon>Fungi incertae sedis</taxon>
        <taxon>Mucoromycota</taxon>
        <taxon>Glomeromycotina</taxon>
        <taxon>Glomeromycetes</taxon>
        <taxon>Diversisporales</taxon>
        <taxon>Gigasporaceae</taxon>
        <taxon>Gigaspora</taxon>
    </lineage>
</organism>
<dbReference type="Proteomes" id="UP000789901">
    <property type="component" value="Unassembled WGS sequence"/>
</dbReference>
<dbReference type="EMBL" id="CAJVQB010091921">
    <property type="protein sequence ID" value="CAG8848424.1"/>
    <property type="molecule type" value="Genomic_DNA"/>
</dbReference>
<sequence>SQISRKKLTARSGENTGPGLNSLRARFMLKCEHPFYRVFVIKETL</sequence>
<keyword evidence="2" id="KW-1185">Reference proteome</keyword>
<reference evidence="1 2" key="1">
    <citation type="submission" date="2021-06" db="EMBL/GenBank/DDBJ databases">
        <authorList>
            <person name="Kallberg Y."/>
            <person name="Tangrot J."/>
            <person name="Rosling A."/>
        </authorList>
    </citation>
    <scope>NUCLEOTIDE SEQUENCE [LARGE SCALE GENOMIC DNA]</scope>
    <source>
        <strain evidence="1 2">120-4 pot B 10/14</strain>
    </source>
</reference>
<name>A0ABN7X574_GIGMA</name>
<feature type="non-terminal residue" evidence="1">
    <location>
        <position position="45"/>
    </location>
</feature>
<comment type="caution">
    <text evidence="1">The sequence shown here is derived from an EMBL/GenBank/DDBJ whole genome shotgun (WGS) entry which is preliminary data.</text>
</comment>
<feature type="non-terminal residue" evidence="1">
    <location>
        <position position="1"/>
    </location>
</feature>
<protein>
    <submittedName>
        <fullName evidence="1">4685_t:CDS:1</fullName>
    </submittedName>
</protein>
<evidence type="ECO:0000313" key="2">
    <source>
        <dbReference type="Proteomes" id="UP000789901"/>
    </source>
</evidence>
<evidence type="ECO:0000313" key="1">
    <source>
        <dbReference type="EMBL" id="CAG8848424.1"/>
    </source>
</evidence>
<proteinExistence type="predicted"/>